<keyword evidence="3" id="KW-1185">Reference proteome</keyword>
<accession>A0AAN8I8D3</accession>
<evidence type="ECO:0000313" key="2">
    <source>
        <dbReference type="EMBL" id="KAK5954426.1"/>
    </source>
</evidence>
<evidence type="ECO:0000256" key="1">
    <source>
        <dbReference type="SAM" id="Coils"/>
    </source>
</evidence>
<proteinExistence type="predicted"/>
<keyword evidence="1" id="KW-0175">Coiled coil</keyword>
<organism evidence="2 3">
    <name type="scientific">Knufia fluminis</name>
    <dbReference type="NCBI Taxonomy" id="191047"/>
    <lineage>
        <taxon>Eukaryota</taxon>
        <taxon>Fungi</taxon>
        <taxon>Dikarya</taxon>
        <taxon>Ascomycota</taxon>
        <taxon>Pezizomycotina</taxon>
        <taxon>Eurotiomycetes</taxon>
        <taxon>Chaetothyriomycetidae</taxon>
        <taxon>Chaetothyriales</taxon>
        <taxon>Trichomeriaceae</taxon>
        <taxon>Knufia</taxon>
    </lineage>
</organism>
<name>A0AAN8I8D3_9EURO</name>
<reference evidence="2 3" key="1">
    <citation type="submission" date="2022-12" db="EMBL/GenBank/DDBJ databases">
        <title>Genomic features and morphological characterization of a novel Knufia sp. strain isolated from spacecraft assembly facility.</title>
        <authorList>
            <person name="Teixeira M."/>
            <person name="Chander A.M."/>
            <person name="Stajich J.E."/>
            <person name="Venkateswaran K."/>
        </authorList>
    </citation>
    <scope>NUCLEOTIDE SEQUENCE [LARGE SCALE GENOMIC DNA]</scope>
    <source>
        <strain evidence="2 3">FJI-L2-BK-P2</strain>
    </source>
</reference>
<dbReference type="AlphaFoldDB" id="A0AAN8I8D3"/>
<protein>
    <submittedName>
        <fullName evidence="2">Uncharacterized protein</fullName>
    </submittedName>
</protein>
<gene>
    <name evidence="2" type="ORF">OHC33_004148</name>
</gene>
<dbReference type="Proteomes" id="UP001316803">
    <property type="component" value="Unassembled WGS sequence"/>
</dbReference>
<dbReference type="EMBL" id="JAKLMC020000008">
    <property type="protein sequence ID" value="KAK5954426.1"/>
    <property type="molecule type" value="Genomic_DNA"/>
</dbReference>
<sequence length="95" mass="10872">MSTDEEYEILHKGKCRAQTAAALEARVKSLKGRLSEAKSHAATIEDELEYARTEALFAWVCFDEALGEIKRLEAEIRREVPMGSKKRKLREYVSQ</sequence>
<feature type="coiled-coil region" evidence="1">
    <location>
        <begin position="20"/>
        <end position="47"/>
    </location>
</feature>
<comment type="caution">
    <text evidence="2">The sequence shown here is derived from an EMBL/GenBank/DDBJ whole genome shotgun (WGS) entry which is preliminary data.</text>
</comment>
<evidence type="ECO:0000313" key="3">
    <source>
        <dbReference type="Proteomes" id="UP001316803"/>
    </source>
</evidence>